<evidence type="ECO:0000259" key="4">
    <source>
        <dbReference type="Pfam" id="PF05185"/>
    </source>
</evidence>
<keyword evidence="3" id="KW-0949">S-adenosyl-L-methionine</keyword>
<dbReference type="Gene3D" id="3.20.20.150">
    <property type="entry name" value="Divalent-metal-dependent TIM barrel enzymes"/>
    <property type="match status" value="1"/>
</dbReference>
<evidence type="ECO:0000256" key="1">
    <source>
        <dbReference type="ARBA" id="ARBA00022603"/>
    </source>
</evidence>
<dbReference type="PANTHER" id="PTHR10738">
    <property type="entry name" value="PROTEIN ARGININE N-METHYLTRANSFERASE 5"/>
    <property type="match status" value="1"/>
</dbReference>
<dbReference type="GO" id="GO:0016274">
    <property type="term" value="F:protein-arginine N-methyltransferase activity"/>
    <property type="evidence" value="ECO:0007669"/>
    <property type="project" value="InterPro"/>
</dbReference>
<protein>
    <submittedName>
        <fullName evidence="8">Protein arginine N-methyltransferase</fullName>
    </submittedName>
</protein>
<dbReference type="Proteomes" id="UP000887565">
    <property type="component" value="Unplaced"/>
</dbReference>
<dbReference type="SUPFAM" id="SSF53335">
    <property type="entry name" value="S-adenosyl-L-methionine-dependent methyltransferases"/>
    <property type="match status" value="1"/>
</dbReference>
<dbReference type="InterPro" id="IPR035247">
    <property type="entry name" value="PRMT5_TIM"/>
</dbReference>
<dbReference type="InterPro" id="IPR035075">
    <property type="entry name" value="PRMT5"/>
</dbReference>
<feature type="domain" description="PRMT5 TIM barrel" evidence="5">
    <location>
        <begin position="67"/>
        <end position="284"/>
    </location>
</feature>
<dbReference type="InterPro" id="IPR029063">
    <property type="entry name" value="SAM-dependent_MTases_sf"/>
</dbReference>
<name>A0A915KMT8_ROMCU</name>
<dbReference type="PANTHER" id="PTHR10738:SF0">
    <property type="entry name" value="PROTEIN ARGININE N-METHYLTRANSFERASE 5"/>
    <property type="match status" value="1"/>
</dbReference>
<evidence type="ECO:0000259" key="6">
    <source>
        <dbReference type="Pfam" id="PF17286"/>
    </source>
</evidence>
<feature type="domain" description="PRMT5 oligomerisation" evidence="6">
    <location>
        <begin position="503"/>
        <end position="573"/>
    </location>
</feature>
<dbReference type="GO" id="GO:0005829">
    <property type="term" value="C:cytosol"/>
    <property type="evidence" value="ECO:0007669"/>
    <property type="project" value="TreeGrafter"/>
</dbReference>
<dbReference type="WBParaSite" id="nRc.2.0.1.t40096-RA">
    <property type="protein sequence ID" value="nRc.2.0.1.t40096-RA"/>
    <property type="gene ID" value="nRc.2.0.1.g40096"/>
</dbReference>
<evidence type="ECO:0000313" key="8">
    <source>
        <dbReference type="WBParaSite" id="nRc.2.0.1.t40096-RA"/>
    </source>
</evidence>
<evidence type="ECO:0000256" key="3">
    <source>
        <dbReference type="ARBA" id="ARBA00022691"/>
    </source>
</evidence>
<keyword evidence="2" id="KW-0808">Transferase</keyword>
<proteinExistence type="predicted"/>
<dbReference type="OMA" id="WIDCDSP"/>
<sequence length="672" mass="77752">MSRIPPFLMCGRDYACSSNIKDATMGAGIEGYEFITASPAHPRCCFPERNLLSGDSYNEIFERGILPPLTFTKFDFGKKTWYKYVYAKASPWIDCDSEHPILRSTSIKDELSYFTDLQCPTILIECRSDNCVQMARIIKNYLDTDKSSANVWILIPVHQRSKNHLEEKDSWHWFYRIRVICNYSSRLGVALKFDRSTTSLSSNSTTIDRWFGEPIKCLMYDADIFKTSVENKPILPIELEKIASRFFHLPNIYALIYGGGEKLKFETVPKEFAPYISYLDAIYQESRKKVTEQEYCPGDVLYAPAAPLTETLSYSTYEEYETDRVKYDSYYKAIRSSLSRLTYCSSDATFRRKDRIIMVLGAGRGPLVAACLKAIRDVGLKVKVYAVEKNPNAVILLKHLVNTEWKGKGVEIVHSYMKDFRPADHEKADIIVSELLGSFGDNELSPECLNDAIHLSKDQCTYIPHSYTSFLAPVHSYKLRTAVNGLVDATQNPTQHIIKYSIVAIEPSKVTPGMFSWSPLFFPFSNPIYVEKGAEILVDFWRRSNSTKVWYEWCMNSKYRMIEYEHTIVRKYQKHIINQALTIRSVGKRQYKRPSIVSHVTMHSYTHFLVSKFREPQIDSKIVRFIHEKYEILKGRCRRLNISSSMLMWADHAPKFVVKLIKYEGDLERNRL</sequence>
<dbReference type="GO" id="GO:0005634">
    <property type="term" value="C:nucleus"/>
    <property type="evidence" value="ECO:0007669"/>
    <property type="project" value="TreeGrafter"/>
</dbReference>
<organism evidence="7 8">
    <name type="scientific">Romanomermis culicivorax</name>
    <name type="common">Nematode worm</name>
    <dbReference type="NCBI Taxonomy" id="13658"/>
    <lineage>
        <taxon>Eukaryota</taxon>
        <taxon>Metazoa</taxon>
        <taxon>Ecdysozoa</taxon>
        <taxon>Nematoda</taxon>
        <taxon>Enoplea</taxon>
        <taxon>Dorylaimia</taxon>
        <taxon>Mermithida</taxon>
        <taxon>Mermithoidea</taxon>
        <taxon>Mermithidae</taxon>
        <taxon>Romanomermis</taxon>
    </lineage>
</organism>
<dbReference type="Gene3D" id="2.70.160.11">
    <property type="entry name" value="Hnrnp arginine n-methyltransferase1"/>
    <property type="match status" value="1"/>
</dbReference>
<dbReference type="Gene3D" id="3.40.50.150">
    <property type="entry name" value="Vaccinia Virus protein VP39"/>
    <property type="match status" value="1"/>
</dbReference>
<dbReference type="GO" id="GO:0006355">
    <property type="term" value="P:regulation of DNA-templated transcription"/>
    <property type="evidence" value="ECO:0007669"/>
    <property type="project" value="TreeGrafter"/>
</dbReference>
<keyword evidence="1" id="KW-0489">Methyltransferase</keyword>
<dbReference type="InterPro" id="IPR035248">
    <property type="entry name" value="PRMT5_C"/>
</dbReference>
<evidence type="ECO:0000313" key="7">
    <source>
        <dbReference type="Proteomes" id="UP000887565"/>
    </source>
</evidence>
<dbReference type="Pfam" id="PF05185">
    <property type="entry name" value="PRMT5"/>
    <property type="match status" value="1"/>
</dbReference>
<evidence type="ECO:0000259" key="5">
    <source>
        <dbReference type="Pfam" id="PF17285"/>
    </source>
</evidence>
<dbReference type="Pfam" id="PF17286">
    <property type="entry name" value="PRMT5_C"/>
    <property type="match status" value="1"/>
</dbReference>
<dbReference type="AlphaFoldDB" id="A0A915KMT8"/>
<evidence type="ECO:0000256" key="2">
    <source>
        <dbReference type="ARBA" id="ARBA00022679"/>
    </source>
</evidence>
<dbReference type="InterPro" id="IPR025799">
    <property type="entry name" value="Arg_MeTrfase"/>
</dbReference>
<accession>A0A915KMT8</accession>
<keyword evidence="7" id="KW-1185">Reference proteome</keyword>
<feature type="domain" description="PRMT5 arginine-N-methyltransferase" evidence="4">
    <location>
        <begin position="298"/>
        <end position="459"/>
    </location>
</feature>
<reference evidence="8" key="1">
    <citation type="submission" date="2022-11" db="UniProtKB">
        <authorList>
            <consortium name="WormBaseParasite"/>
        </authorList>
    </citation>
    <scope>IDENTIFICATION</scope>
</reference>
<dbReference type="Pfam" id="PF17285">
    <property type="entry name" value="PRMT5_TIM"/>
    <property type="match status" value="1"/>
</dbReference>